<gene>
    <name evidence="1" type="ORF">rCG_51437</name>
</gene>
<dbReference type="AlphaFoldDB" id="A6IZU0"/>
<dbReference type="Proteomes" id="UP000234681">
    <property type="component" value="Chromosome 19"/>
</dbReference>
<accession>A6IZU0</accession>
<name>A6IZU0_RAT</name>
<evidence type="ECO:0000313" key="2">
    <source>
        <dbReference type="Proteomes" id="UP000234681"/>
    </source>
</evidence>
<organism evidence="1 2">
    <name type="scientific">Rattus norvegicus</name>
    <name type="common">Rat</name>
    <dbReference type="NCBI Taxonomy" id="10116"/>
    <lineage>
        <taxon>Eukaryota</taxon>
        <taxon>Metazoa</taxon>
        <taxon>Chordata</taxon>
        <taxon>Craniata</taxon>
        <taxon>Vertebrata</taxon>
        <taxon>Euteleostomi</taxon>
        <taxon>Mammalia</taxon>
        <taxon>Eutheria</taxon>
        <taxon>Euarchontoglires</taxon>
        <taxon>Glires</taxon>
        <taxon>Rodentia</taxon>
        <taxon>Myomorpha</taxon>
        <taxon>Muroidea</taxon>
        <taxon>Muridae</taxon>
        <taxon>Murinae</taxon>
        <taxon>Rattus</taxon>
    </lineage>
</organism>
<sequence>MVTKLSTSHTSSPLPPVSQQTWRTLTLGWEYDTWERASCFPAFWRTSLKSPTAIPATPASTRL</sequence>
<reference evidence="2" key="1">
    <citation type="submission" date="2005-09" db="EMBL/GenBank/DDBJ databases">
        <authorList>
            <person name="Mural R.J."/>
            <person name="Li P.W."/>
            <person name="Adams M.D."/>
            <person name="Amanatides P.G."/>
            <person name="Baden-Tillson H."/>
            <person name="Barnstead M."/>
            <person name="Chin S.H."/>
            <person name="Dew I."/>
            <person name="Evans C.A."/>
            <person name="Ferriera S."/>
            <person name="Flanigan M."/>
            <person name="Fosler C."/>
            <person name="Glodek A."/>
            <person name="Gu Z."/>
            <person name="Holt R.A."/>
            <person name="Jennings D."/>
            <person name="Kraft C.L."/>
            <person name="Lu F."/>
            <person name="Nguyen T."/>
            <person name="Nusskern D.R."/>
            <person name="Pfannkoch C.M."/>
            <person name="Sitter C."/>
            <person name="Sutton G.G."/>
            <person name="Venter J.C."/>
            <person name="Wang Z."/>
            <person name="Woodage T."/>
            <person name="Zheng X.H."/>
            <person name="Zhong F."/>
        </authorList>
    </citation>
    <scope>NUCLEOTIDE SEQUENCE [LARGE SCALE GENOMIC DNA]</scope>
    <source>
        <strain>BN</strain>
        <strain evidence="2">Sprague-Dawley</strain>
    </source>
</reference>
<protein>
    <submittedName>
        <fullName evidence="1">RCG51437</fullName>
    </submittedName>
</protein>
<evidence type="ECO:0000313" key="1">
    <source>
        <dbReference type="EMBL" id="EDL92768.1"/>
    </source>
</evidence>
<proteinExistence type="predicted"/>
<dbReference type="EMBL" id="CH473972">
    <property type="protein sequence ID" value="EDL92768.1"/>
    <property type="molecule type" value="Genomic_DNA"/>
</dbReference>